<evidence type="ECO:0000313" key="2">
    <source>
        <dbReference type="EMBL" id="SVA46405.1"/>
    </source>
</evidence>
<organism evidence="2">
    <name type="scientific">marine metagenome</name>
    <dbReference type="NCBI Taxonomy" id="408172"/>
    <lineage>
        <taxon>unclassified sequences</taxon>
        <taxon>metagenomes</taxon>
        <taxon>ecological metagenomes</taxon>
    </lineage>
</organism>
<sequence length="402" mass="42234">MATLFSGGLIFDGTESLVSDHAVLVENGIISELAPTSEFSGFDGEQVDFAGGTLMPGLFDCHVHLIFSGSPDPFQELNKLSAGDFTIQALENAQTALAGGITAVRDCGGKDYLEFAVRDSCNSGRTLGPVISAAGRMICMTGGHGNNIARVADGVDDVVRAVREQVHAGSDLIKIMATGGVMTPGVNPEDAHYTAEEMAAGIYEGHRFHKRCASHAQGRDGILNAVRGGIDSIEHGIFMDQTCIEEMIEKNTYLVPTLAAINNILNNSGSGIPDYVVEKCERVAKAHRNSIQQFYAAGGRIAMGTDAGTPFNLHGQNALELRYMVEVGMSSTDALRAATSAAADLCDLGNRGRIVKGAVADFLMVNGNPVADIEMAADKGNHRFVIKEGVVVAGNSGTVLSG</sequence>
<dbReference type="InterPro" id="IPR051781">
    <property type="entry name" value="Metallo-dep_Hydrolase"/>
</dbReference>
<feature type="domain" description="Amidohydrolase-related" evidence="1">
    <location>
        <begin position="53"/>
        <end position="392"/>
    </location>
</feature>
<protein>
    <recommendedName>
        <fullName evidence="1">Amidohydrolase-related domain-containing protein</fullName>
    </recommendedName>
</protein>
<dbReference type="Pfam" id="PF01979">
    <property type="entry name" value="Amidohydro_1"/>
    <property type="match status" value="1"/>
</dbReference>
<dbReference type="Gene3D" id="3.20.20.140">
    <property type="entry name" value="Metal-dependent hydrolases"/>
    <property type="match status" value="1"/>
</dbReference>
<dbReference type="GO" id="GO:0016810">
    <property type="term" value="F:hydrolase activity, acting on carbon-nitrogen (but not peptide) bonds"/>
    <property type="evidence" value="ECO:0007669"/>
    <property type="project" value="InterPro"/>
</dbReference>
<dbReference type="InterPro" id="IPR057744">
    <property type="entry name" value="OTAase-like"/>
</dbReference>
<evidence type="ECO:0000259" key="1">
    <source>
        <dbReference type="Pfam" id="PF01979"/>
    </source>
</evidence>
<proteinExistence type="predicted"/>
<dbReference type="PANTHER" id="PTHR43135">
    <property type="entry name" value="ALPHA-D-RIBOSE 1-METHYLPHOSPHONATE 5-TRIPHOSPHATE DIPHOSPHATASE"/>
    <property type="match status" value="1"/>
</dbReference>
<name>A0A381W1I5_9ZZZZ</name>
<gene>
    <name evidence="2" type="ORF">METZ01_LOCUS99259</name>
</gene>
<dbReference type="Gene3D" id="2.30.40.10">
    <property type="entry name" value="Urease, subunit C, domain 1"/>
    <property type="match status" value="1"/>
</dbReference>
<dbReference type="CDD" id="cd01299">
    <property type="entry name" value="Met_dep_hydrolase_A"/>
    <property type="match status" value="1"/>
</dbReference>
<dbReference type="InterPro" id="IPR011059">
    <property type="entry name" value="Metal-dep_hydrolase_composite"/>
</dbReference>
<accession>A0A381W1I5</accession>
<reference evidence="2" key="1">
    <citation type="submission" date="2018-05" db="EMBL/GenBank/DDBJ databases">
        <authorList>
            <person name="Lanie J.A."/>
            <person name="Ng W.-L."/>
            <person name="Kazmierczak K.M."/>
            <person name="Andrzejewski T.M."/>
            <person name="Davidsen T.M."/>
            <person name="Wayne K.J."/>
            <person name="Tettelin H."/>
            <person name="Glass J.I."/>
            <person name="Rusch D."/>
            <person name="Podicherti R."/>
            <person name="Tsui H.-C.T."/>
            <person name="Winkler M.E."/>
        </authorList>
    </citation>
    <scope>NUCLEOTIDE SEQUENCE</scope>
</reference>
<dbReference type="SUPFAM" id="SSF51556">
    <property type="entry name" value="Metallo-dependent hydrolases"/>
    <property type="match status" value="1"/>
</dbReference>
<dbReference type="EMBL" id="UINC01010431">
    <property type="protein sequence ID" value="SVA46405.1"/>
    <property type="molecule type" value="Genomic_DNA"/>
</dbReference>
<dbReference type="SUPFAM" id="SSF51338">
    <property type="entry name" value="Composite domain of metallo-dependent hydrolases"/>
    <property type="match status" value="1"/>
</dbReference>
<dbReference type="AlphaFoldDB" id="A0A381W1I5"/>
<dbReference type="InterPro" id="IPR006680">
    <property type="entry name" value="Amidohydro-rel"/>
</dbReference>
<dbReference type="InterPro" id="IPR032466">
    <property type="entry name" value="Metal_Hydrolase"/>
</dbReference>
<dbReference type="PANTHER" id="PTHR43135:SF3">
    <property type="entry name" value="ALPHA-D-RIBOSE 1-METHYLPHOSPHONATE 5-TRIPHOSPHATE DIPHOSPHATASE"/>
    <property type="match status" value="1"/>
</dbReference>